<dbReference type="Gene3D" id="3.30.310.80">
    <property type="entry name" value="Kinase associated domain 1, KA1"/>
    <property type="match status" value="1"/>
</dbReference>
<gene>
    <name evidence="2" type="ORF">C2845_PM10G03980</name>
</gene>
<protein>
    <recommendedName>
        <fullName evidence="1">NAF domain-containing protein</fullName>
    </recommendedName>
</protein>
<dbReference type="EMBL" id="PQIB02000018">
    <property type="protein sequence ID" value="RLM54242.1"/>
    <property type="molecule type" value="Genomic_DNA"/>
</dbReference>
<dbReference type="PROSITE" id="PS50816">
    <property type="entry name" value="NAF"/>
    <property type="match status" value="1"/>
</dbReference>
<sequence>MNALDIISFSRGFDLSGCLFEDGEAAGSGGGPEQQHHHPAAARFVLAAPVEHILAALEGAASAAGQLVRELDDGSVSMEGTREGEHGALVVAATCATSSAMNQRCSNPTSGLGAFEL</sequence>
<comment type="caution">
    <text evidence="2">The sequence shown here is derived from an EMBL/GenBank/DDBJ whole genome shotgun (WGS) entry which is preliminary data.</text>
</comment>
<dbReference type="STRING" id="4540.A0A3L6PA17"/>
<evidence type="ECO:0000259" key="1">
    <source>
        <dbReference type="PROSITE" id="PS50816"/>
    </source>
</evidence>
<dbReference type="Proteomes" id="UP000275267">
    <property type="component" value="Unassembled WGS sequence"/>
</dbReference>
<organism evidence="2 3">
    <name type="scientific">Panicum miliaceum</name>
    <name type="common">Proso millet</name>
    <name type="synonym">Broomcorn millet</name>
    <dbReference type="NCBI Taxonomy" id="4540"/>
    <lineage>
        <taxon>Eukaryota</taxon>
        <taxon>Viridiplantae</taxon>
        <taxon>Streptophyta</taxon>
        <taxon>Embryophyta</taxon>
        <taxon>Tracheophyta</taxon>
        <taxon>Spermatophyta</taxon>
        <taxon>Magnoliopsida</taxon>
        <taxon>Liliopsida</taxon>
        <taxon>Poales</taxon>
        <taxon>Poaceae</taxon>
        <taxon>PACMAD clade</taxon>
        <taxon>Panicoideae</taxon>
        <taxon>Panicodae</taxon>
        <taxon>Paniceae</taxon>
        <taxon>Panicinae</taxon>
        <taxon>Panicum</taxon>
        <taxon>Panicum sect. Panicum</taxon>
    </lineage>
</organism>
<name>A0A3L6PA17_PANMI</name>
<evidence type="ECO:0000313" key="3">
    <source>
        <dbReference type="Proteomes" id="UP000275267"/>
    </source>
</evidence>
<keyword evidence="3" id="KW-1185">Reference proteome</keyword>
<dbReference type="InterPro" id="IPR018451">
    <property type="entry name" value="NAF/FISL_domain"/>
</dbReference>
<reference evidence="3" key="1">
    <citation type="journal article" date="2019" name="Nat. Commun.">
        <title>The genome of broomcorn millet.</title>
        <authorList>
            <person name="Zou C."/>
            <person name="Miki D."/>
            <person name="Li D."/>
            <person name="Tang Q."/>
            <person name="Xiao L."/>
            <person name="Rajput S."/>
            <person name="Deng P."/>
            <person name="Jia W."/>
            <person name="Huang R."/>
            <person name="Zhang M."/>
            <person name="Sun Y."/>
            <person name="Hu J."/>
            <person name="Fu X."/>
            <person name="Schnable P.S."/>
            <person name="Li F."/>
            <person name="Zhang H."/>
            <person name="Feng B."/>
            <person name="Zhu X."/>
            <person name="Liu R."/>
            <person name="Schnable J.C."/>
            <person name="Zhu J.-K."/>
            <person name="Zhang H."/>
        </authorList>
    </citation>
    <scope>NUCLEOTIDE SEQUENCE [LARGE SCALE GENOMIC DNA]</scope>
</reference>
<accession>A0A3L6PA17</accession>
<feature type="domain" description="NAF" evidence="1">
    <location>
        <begin position="1"/>
        <end position="20"/>
    </location>
</feature>
<dbReference type="InterPro" id="IPR004041">
    <property type="entry name" value="NAF_dom"/>
</dbReference>
<dbReference type="Pfam" id="PF03822">
    <property type="entry name" value="NAF"/>
    <property type="match status" value="1"/>
</dbReference>
<dbReference type="AlphaFoldDB" id="A0A3L6PA17"/>
<dbReference type="OrthoDB" id="10427499at2759"/>
<proteinExistence type="predicted"/>
<evidence type="ECO:0000313" key="2">
    <source>
        <dbReference type="EMBL" id="RLM54242.1"/>
    </source>
</evidence>
<dbReference type="GO" id="GO:0007165">
    <property type="term" value="P:signal transduction"/>
    <property type="evidence" value="ECO:0007669"/>
    <property type="project" value="InterPro"/>
</dbReference>